<dbReference type="InterPro" id="IPR056097">
    <property type="entry name" value="DUF7680"/>
</dbReference>
<dbReference type="Pfam" id="PF24728">
    <property type="entry name" value="DUF7680"/>
    <property type="match status" value="1"/>
</dbReference>
<dbReference type="eggNOG" id="ENOG502ZF74">
    <property type="taxonomic scope" value="Bacteria"/>
</dbReference>
<organism evidence="2 3">
    <name type="scientific">Sphaerobacter thermophilus (strain ATCC 49802 / DSM 20745 / KCCM 41009 / NCIMB 13125 / S 6022)</name>
    <dbReference type="NCBI Taxonomy" id="479434"/>
    <lineage>
        <taxon>Bacteria</taxon>
        <taxon>Pseudomonadati</taxon>
        <taxon>Thermomicrobiota</taxon>
        <taxon>Thermomicrobia</taxon>
        <taxon>Sphaerobacterales</taxon>
        <taxon>Sphaerobacterineae</taxon>
        <taxon>Sphaerobacteraceae</taxon>
        <taxon>Sphaerobacter</taxon>
    </lineage>
</organism>
<dbReference type="InParanoid" id="D1C8U8"/>
<reference evidence="3" key="1">
    <citation type="submission" date="2009-11" db="EMBL/GenBank/DDBJ databases">
        <title>The complete chromosome 2 of Sphaerobacter thermophilus DSM 20745.</title>
        <authorList>
            <person name="Lucas S."/>
            <person name="Copeland A."/>
            <person name="Lapidus A."/>
            <person name="Glavina del Rio T."/>
            <person name="Dalin E."/>
            <person name="Tice H."/>
            <person name="Bruce D."/>
            <person name="Goodwin L."/>
            <person name="Pitluck S."/>
            <person name="Kyrpides N."/>
            <person name="Mavromatis K."/>
            <person name="Ivanova N."/>
            <person name="Mikhailova N."/>
            <person name="LaButti K.M."/>
            <person name="Clum A."/>
            <person name="Sun H.I."/>
            <person name="Brettin T."/>
            <person name="Detter J.C."/>
            <person name="Han C."/>
            <person name="Larimer F."/>
            <person name="Land M."/>
            <person name="Hauser L."/>
            <person name="Markowitz V."/>
            <person name="Cheng J.F."/>
            <person name="Hugenholtz P."/>
            <person name="Woyke T."/>
            <person name="Wu D."/>
            <person name="Steenblock K."/>
            <person name="Schneider S."/>
            <person name="Pukall R."/>
            <person name="Goeker M."/>
            <person name="Klenk H.P."/>
            <person name="Eisen J.A."/>
        </authorList>
    </citation>
    <scope>NUCLEOTIDE SEQUENCE [LARGE SCALE GENOMIC DNA]</scope>
    <source>
        <strain evidence="3">ATCC 49802 / DSM 20745 / S 6022</strain>
    </source>
</reference>
<dbReference type="EMBL" id="CP001824">
    <property type="protein sequence ID" value="ACZ40241.1"/>
    <property type="molecule type" value="Genomic_DNA"/>
</dbReference>
<evidence type="ECO:0000259" key="1">
    <source>
        <dbReference type="Pfam" id="PF24728"/>
    </source>
</evidence>
<dbReference type="RefSeq" id="WP_012873277.1">
    <property type="nucleotide sequence ID" value="NC_013524.1"/>
</dbReference>
<dbReference type="AlphaFoldDB" id="D1C8U8"/>
<proteinExistence type="predicted"/>
<evidence type="ECO:0000313" key="2">
    <source>
        <dbReference type="EMBL" id="ACZ40241.1"/>
    </source>
</evidence>
<dbReference type="OrthoDB" id="5112338at2"/>
<dbReference type="STRING" id="479434.Sthe_2828"/>
<name>D1C8U8_SPHTD</name>
<accession>D1C8U8</accession>
<dbReference type="Proteomes" id="UP000002027">
    <property type="component" value="Chromosome 2"/>
</dbReference>
<keyword evidence="3" id="KW-1185">Reference proteome</keyword>
<protein>
    <recommendedName>
        <fullName evidence="1">DUF7680 domain-containing protein</fullName>
    </recommendedName>
</protein>
<sequence length="148" mass="16656">MSDRQPLAFELRVLPEQGDRYRLALWQQRLTSNGSSHAEMRHLATLRGTPLQVAIDQILDVLRREGHRPTTLRPSQAATLPVSEETGVRLGLLFLALRPLTKVVRMEAIAAGIRNMPAEEAYYWFSKCVASGNGRQAQRALRVLLARD</sequence>
<gene>
    <name evidence="2" type="ordered locus">Sthe_2828</name>
</gene>
<dbReference type="HOGENOM" id="CLU_1757671_0_0_0"/>
<dbReference type="KEGG" id="sti:Sthe_2828"/>
<evidence type="ECO:0000313" key="3">
    <source>
        <dbReference type="Proteomes" id="UP000002027"/>
    </source>
</evidence>
<feature type="domain" description="DUF7680" evidence="1">
    <location>
        <begin position="9"/>
        <end position="146"/>
    </location>
</feature>
<reference evidence="2 3" key="2">
    <citation type="journal article" date="2010" name="Stand. Genomic Sci.">
        <title>Complete genome sequence of Desulfohalobium retbaense type strain (HR(100)).</title>
        <authorList>
            <person name="Spring S."/>
            <person name="Nolan M."/>
            <person name="Lapidus A."/>
            <person name="Glavina Del Rio T."/>
            <person name="Copeland A."/>
            <person name="Tice H."/>
            <person name="Cheng J.F."/>
            <person name="Lucas S."/>
            <person name="Land M."/>
            <person name="Chen F."/>
            <person name="Bruce D."/>
            <person name="Goodwin L."/>
            <person name="Pitluck S."/>
            <person name="Ivanova N."/>
            <person name="Mavromatis K."/>
            <person name="Mikhailova N."/>
            <person name="Pati A."/>
            <person name="Chen A."/>
            <person name="Palaniappan K."/>
            <person name="Hauser L."/>
            <person name="Chang Y.J."/>
            <person name="Jeffries C.D."/>
            <person name="Munk C."/>
            <person name="Kiss H."/>
            <person name="Chain P."/>
            <person name="Han C."/>
            <person name="Brettin T."/>
            <person name="Detter J.C."/>
            <person name="Schuler E."/>
            <person name="Goker M."/>
            <person name="Rohde M."/>
            <person name="Bristow J."/>
            <person name="Eisen J.A."/>
            <person name="Markowitz V."/>
            <person name="Hugenholtz P."/>
            <person name="Kyrpides N.C."/>
            <person name="Klenk H.P."/>
        </authorList>
    </citation>
    <scope>NUCLEOTIDE SEQUENCE [LARGE SCALE GENOMIC DNA]</scope>
    <source>
        <strain evidence="3">ATCC 49802 / DSM 20745 / S 6022</strain>
    </source>
</reference>